<accession>A0AB38E3C0</accession>
<dbReference type="AlphaFoldDB" id="A0AB38E3C0"/>
<dbReference type="Proteomes" id="UP000234181">
    <property type="component" value="Unassembled WGS sequence"/>
</dbReference>
<organism evidence="3 4">
    <name type="scientific">Xanthomonas campestris pv. phaseoli</name>
    <dbReference type="NCBI Taxonomy" id="317013"/>
    <lineage>
        <taxon>Bacteria</taxon>
        <taxon>Pseudomonadati</taxon>
        <taxon>Pseudomonadota</taxon>
        <taxon>Gammaproteobacteria</taxon>
        <taxon>Lysobacterales</taxon>
        <taxon>Lysobacteraceae</taxon>
        <taxon>Xanthomonas</taxon>
    </lineage>
</organism>
<dbReference type="Proteomes" id="UP000234166">
    <property type="component" value="Unassembled WGS sequence"/>
</dbReference>
<evidence type="ECO:0000256" key="1">
    <source>
        <dbReference type="SAM" id="MobiDB-lite"/>
    </source>
</evidence>
<evidence type="ECO:0000313" key="4">
    <source>
        <dbReference type="Proteomes" id="UP000234166"/>
    </source>
</evidence>
<feature type="region of interest" description="Disordered" evidence="1">
    <location>
        <begin position="47"/>
        <end position="80"/>
    </location>
</feature>
<dbReference type="EMBL" id="OCYT01000104">
    <property type="protein sequence ID" value="SON82783.1"/>
    <property type="molecule type" value="Genomic_DNA"/>
</dbReference>
<sequence>MIAPKPPFVILIIPLPESPTFIVPKIGWLLKKSLGTVLKIEDSPSIFTTPRPPSLSPSVNEPSVSNRNTPPFFMLTSPAP</sequence>
<gene>
    <name evidence="2" type="ORF">XAP6984_480003</name>
    <name evidence="3" type="ORF">XAP7430_450003</name>
</gene>
<evidence type="ECO:0000313" key="3">
    <source>
        <dbReference type="EMBL" id="SON90144.1"/>
    </source>
</evidence>
<evidence type="ECO:0008006" key="6">
    <source>
        <dbReference type="Google" id="ProtNLM"/>
    </source>
</evidence>
<feature type="compositionally biased region" description="Polar residues" evidence="1">
    <location>
        <begin position="56"/>
        <end position="69"/>
    </location>
</feature>
<evidence type="ECO:0000313" key="2">
    <source>
        <dbReference type="EMBL" id="SON82783.1"/>
    </source>
</evidence>
<evidence type="ECO:0000313" key="5">
    <source>
        <dbReference type="Proteomes" id="UP000234181"/>
    </source>
</evidence>
<protein>
    <recommendedName>
        <fullName evidence="6">Secreted protein</fullName>
    </recommendedName>
</protein>
<proteinExistence type="predicted"/>
<keyword evidence="5" id="KW-1185">Reference proteome</keyword>
<name>A0AB38E3C0_XANCH</name>
<reference evidence="4 5" key="1">
    <citation type="submission" date="2017-10" db="EMBL/GenBank/DDBJ databases">
        <authorList>
            <person name="Regsiter A."/>
            <person name="William W."/>
        </authorList>
    </citation>
    <scope>NUCLEOTIDE SEQUENCE [LARGE SCALE GENOMIC DNA]</scope>
    <source>
        <strain evidence="2 5">CFBP6984</strain>
        <strain evidence="3 4">CFBP7430</strain>
    </source>
</reference>
<dbReference type="EMBL" id="OCYS01000100">
    <property type="protein sequence ID" value="SON90144.1"/>
    <property type="molecule type" value="Genomic_DNA"/>
</dbReference>
<comment type="caution">
    <text evidence="3">The sequence shown here is derived from an EMBL/GenBank/DDBJ whole genome shotgun (WGS) entry which is preliminary data.</text>
</comment>